<accession>G5ILT1</accession>
<evidence type="ECO:0000256" key="1">
    <source>
        <dbReference type="ARBA" id="ARBA00001966"/>
    </source>
</evidence>
<keyword evidence="6" id="KW-0560">Oxidoreductase</keyword>
<sequence>MGIVFDIQKFSVHDGPGIRTTVFLKGCNIRCLWCHNPESFTVSPQLSYNRAQCVSCGACVSACPTGAHRMTAEGHKVDFSKCKACGACITECPEQCLKIFGREMSAEEVVVEVLKDRVYYESSGGGVTISGGEPTVQFDFLMELLRLCKSSGLHTCIETNGIVAGDKFRELAEAVDLFLLDYKATGAKKHEELTGHTNEKVQENLSYLASVDKPVILRCPVIPGLNDTEEHFSTIRQWKQLYPNIRQVEIMAYHSLGKTKWDSLGKDYSLKELEDVDASLKKQWEEKIL</sequence>
<dbReference type="SFLD" id="SFLDG01066">
    <property type="entry name" value="organic_radical-activating_enz"/>
    <property type="match status" value="1"/>
</dbReference>
<keyword evidence="7" id="KW-0408">Iron</keyword>
<evidence type="ECO:0000256" key="9">
    <source>
        <dbReference type="ARBA" id="ARBA00047365"/>
    </source>
</evidence>
<name>G5ILT1_9FIRM</name>
<dbReference type="Gene3D" id="3.20.20.70">
    <property type="entry name" value="Aldolase class I"/>
    <property type="match status" value="1"/>
</dbReference>
<dbReference type="OrthoDB" id="9782387at2"/>
<dbReference type="AlphaFoldDB" id="G5ILT1"/>
<dbReference type="SUPFAM" id="SSF54862">
    <property type="entry name" value="4Fe-4S ferredoxins"/>
    <property type="match status" value="1"/>
</dbReference>
<evidence type="ECO:0000313" key="12">
    <source>
        <dbReference type="EMBL" id="EHI57350.1"/>
    </source>
</evidence>
<comment type="caution">
    <text evidence="12">The sequence shown here is derived from an EMBL/GenBank/DDBJ whole genome shotgun (WGS) entry which is preliminary data.</text>
</comment>
<dbReference type="InterPro" id="IPR001989">
    <property type="entry name" value="Radical_activat_CS"/>
</dbReference>
<evidence type="ECO:0000313" key="13">
    <source>
        <dbReference type="Proteomes" id="UP000005384"/>
    </source>
</evidence>
<evidence type="ECO:0000256" key="8">
    <source>
        <dbReference type="ARBA" id="ARBA00023014"/>
    </source>
</evidence>
<dbReference type="GO" id="GO:0016491">
    <property type="term" value="F:oxidoreductase activity"/>
    <property type="evidence" value="ECO:0007669"/>
    <property type="project" value="UniProtKB-KW"/>
</dbReference>
<keyword evidence="13" id="KW-1185">Reference proteome</keyword>
<evidence type="ECO:0000259" key="10">
    <source>
        <dbReference type="PROSITE" id="PS51379"/>
    </source>
</evidence>
<dbReference type="HOGENOM" id="CLU_058969_0_0_9"/>
<feature type="domain" description="Radical SAM core" evidence="11">
    <location>
        <begin position="13"/>
        <end position="289"/>
    </location>
</feature>
<dbReference type="GO" id="GO:0046872">
    <property type="term" value="F:metal ion binding"/>
    <property type="evidence" value="ECO:0007669"/>
    <property type="project" value="UniProtKB-KW"/>
</dbReference>
<feature type="domain" description="4Fe-4S ferredoxin-type" evidence="10">
    <location>
        <begin position="76"/>
        <end position="102"/>
    </location>
</feature>
<evidence type="ECO:0000256" key="7">
    <source>
        <dbReference type="ARBA" id="ARBA00023004"/>
    </source>
</evidence>
<dbReference type="InterPro" id="IPR013785">
    <property type="entry name" value="Aldolase_TIM"/>
</dbReference>
<keyword evidence="4" id="KW-0949">S-adenosyl-L-methionine</keyword>
<dbReference type="InterPro" id="IPR017900">
    <property type="entry name" value="4Fe4S_Fe_S_CS"/>
</dbReference>
<dbReference type="SFLD" id="SFLDG01118">
    <property type="entry name" value="activating_enzymes__group_2"/>
    <property type="match status" value="1"/>
</dbReference>
<keyword evidence="5" id="KW-0479">Metal-binding</keyword>
<comment type="similarity">
    <text evidence="2">Belongs to the organic radical-activating enzymes family.</text>
</comment>
<dbReference type="InterPro" id="IPR012839">
    <property type="entry name" value="Organic_radical_activase"/>
</dbReference>
<dbReference type="RefSeq" id="WP_006782447.1">
    <property type="nucleotide sequence ID" value="NZ_CP040506.1"/>
</dbReference>
<evidence type="ECO:0000256" key="3">
    <source>
        <dbReference type="ARBA" id="ARBA00022485"/>
    </source>
</evidence>
<dbReference type="PATRIC" id="fig|742737.3.peg.4444"/>
<evidence type="ECO:0000256" key="5">
    <source>
        <dbReference type="ARBA" id="ARBA00022723"/>
    </source>
</evidence>
<protein>
    <recommendedName>
        <fullName evidence="14">Glycyl-radical enzyme activating protein family</fullName>
    </recommendedName>
</protein>
<dbReference type="Proteomes" id="UP000005384">
    <property type="component" value="Unassembled WGS sequence"/>
</dbReference>
<feature type="domain" description="4Fe-4S ferredoxin-type" evidence="10">
    <location>
        <begin position="44"/>
        <end position="73"/>
    </location>
</feature>
<organism evidence="12 13">
    <name type="scientific">Hungatella hathewayi WAL-18680</name>
    <dbReference type="NCBI Taxonomy" id="742737"/>
    <lineage>
        <taxon>Bacteria</taxon>
        <taxon>Bacillati</taxon>
        <taxon>Bacillota</taxon>
        <taxon>Clostridia</taxon>
        <taxon>Lachnospirales</taxon>
        <taxon>Lachnospiraceae</taxon>
        <taxon>Hungatella</taxon>
    </lineage>
</organism>
<keyword evidence="8" id="KW-0411">Iron-sulfur</keyword>
<dbReference type="CDD" id="cd01335">
    <property type="entry name" value="Radical_SAM"/>
    <property type="match status" value="1"/>
</dbReference>
<dbReference type="PIRSF" id="PIRSF000371">
    <property type="entry name" value="PFL_act_enz"/>
    <property type="match status" value="1"/>
</dbReference>
<dbReference type="InterPro" id="IPR058240">
    <property type="entry name" value="rSAM_sf"/>
</dbReference>
<dbReference type="PROSITE" id="PS00198">
    <property type="entry name" value="4FE4S_FER_1"/>
    <property type="match status" value="1"/>
</dbReference>
<dbReference type="Pfam" id="PF04055">
    <property type="entry name" value="Radical_SAM"/>
    <property type="match status" value="1"/>
</dbReference>
<dbReference type="NCBIfam" id="TIGR02494">
    <property type="entry name" value="PFLE_PFLC"/>
    <property type="match status" value="1"/>
</dbReference>
<dbReference type="PANTHER" id="PTHR30352">
    <property type="entry name" value="PYRUVATE FORMATE-LYASE-ACTIVATING ENZYME"/>
    <property type="match status" value="1"/>
</dbReference>
<dbReference type="PROSITE" id="PS51918">
    <property type="entry name" value="RADICAL_SAM"/>
    <property type="match status" value="1"/>
</dbReference>
<proteinExistence type="inferred from homology"/>
<comment type="catalytic activity">
    <reaction evidence="9">
        <text>glycyl-[protein] + reduced [flavodoxin] + S-adenosyl-L-methionine = glycin-2-yl radical-[protein] + semiquinone [flavodoxin] + 5'-deoxyadenosine + L-methionine + H(+)</text>
        <dbReference type="Rhea" id="RHEA:61976"/>
        <dbReference type="Rhea" id="RHEA-COMP:10622"/>
        <dbReference type="Rhea" id="RHEA-COMP:14480"/>
        <dbReference type="Rhea" id="RHEA-COMP:15993"/>
        <dbReference type="Rhea" id="RHEA-COMP:15994"/>
        <dbReference type="ChEBI" id="CHEBI:15378"/>
        <dbReference type="ChEBI" id="CHEBI:17319"/>
        <dbReference type="ChEBI" id="CHEBI:29947"/>
        <dbReference type="ChEBI" id="CHEBI:32722"/>
        <dbReference type="ChEBI" id="CHEBI:57618"/>
        <dbReference type="ChEBI" id="CHEBI:57844"/>
        <dbReference type="ChEBI" id="CHEBI:59789"/>
        <dbReference type="ChEBI" id="CHEBI:140311"/>
    </reaction>
</comment>
<keyword evidence="3" id="KW-0004">4Fe-4S</keyword>
<evidence type="ECO:0000256" key="4">
    <source>
        <dbReference type="ARBA" id="ARBA00022691"/>
    </source>
</evidence>
<dbReference type="Gene3D" id="3.30.70.20">
    <property type="match status" value="1"/>
</dbReference>
<dbReference type="InterPro" id="IPR017896">
    <property type="entry name" value="4Fe4S_Fe-S-bd"/>
</dbReference>
<dbReference type="PROSITE" id="PS01087">
    <property type="entry name" value="RADICAL_ACTIVATING"/>
    <property type="match status" value="1"/>
</dbReference>
<comment type="cofactor">
    <cofactor evidence="1">
        <name>[4Fe-4S] cluster</name>
        <dbReference type="ChEBI" id="CHEBI:49883"/>
    </cofactor>
</comment>
<dbReference type="InterPro" id="IPR034457">
    <property type="entry name" value="Organic_radical-activating"/>
</dbReference>
<dbReference type="PANTHER" id="PTHR30352:SF4">
    <property type="entry name" value="PYRUVATE FORMATE-LYASE 2-ACTIVATING ENZYME"/>
    <property type="match status" value="1"/>
</dbReference>
<dbReference type="InterPro" id="IPR007197">
    <property type="entry name" value="rSAM"/>
</dbReference>
<reference evidence="12 13" key="1">
    <citation type="submission" date="2011-08" db="EMBL/GenBank/DDBJ databases">
        <title>The Genome Sequence of Clostridium hathewayi WAL-18680.</title>
        <authorList>
            <consortium name="The Broad Institute Genome Sequencing Platform"/>
            <person name="Earl A."/>
            <person name="Ward D."/>
            <person name="Feldgarden M."/>
            <person name="Gevers D."/>
            <person name="Finegold S.M."/>
            <person name="Summanen P.H."/>
            <person name="Molitoris D.R."/>
            <person name="Song M."/>
            <person name="Daigneault M."/>
            <person name="Allen-Vercoe E."/>
            <person name="Young S.K."/>
            <person name="Zeng Q."/>
            <person name="Gargeya S."/>
            <person name="Fitzgerald M."/>
            <person name="Haas B."/>
            <person name="Abouelleil A."/>
            <person name="Alvarado L."/>
            <person name="Arachchi H.M."/>
            <person name="Berlin A."/>
            <person name="Brown A."/>
            <person name="Chapman S.B."/>
            <person name="Chen Z."/>
            <person name="Dunbar C."/>
            <person name="Freedman E."/>
            <person name="Gearin G."/>
            <person name="Gellesch M."/>
            <person name="Goldberg J."/>
            <person name="Griggs A."/>
            <person name="Gujja S."/>
            <person name="Heiman D."/>
            <person name="Howarth C."/>
            <person name="Larson L."/>
            <person name="Lui A."/>
            <person name="MacDonald P.J.P."/>
            <person name="Montmayeur A."/>
            <person name="Murphy C."/>
            <person name="Neiman D."/>
            <person name="Pearson M."/>
            <person name="Priest M."/>
            <person name="Roberts A."/>
            <person name="Saif S."/>
            <person name="Shea T."/>
            <person name="Shenoy N."/>
            <person name="Sisk P."/>
            <person name="Stolte C."/>
            <person name="Sykes S."/>
            <person name="Wortman J."/>
            <person name="Nusbaum C."/>
            <person name="Birren B."/>
        </authorList>
    </citation>
    <scope>NUCLEOTIDE SEQUENCE [LARGE SCALE GENOMIC DNA]</scope>
    <source>
        <strain evidence="12 13">WAL-18680</strain>
    </source>
</reference>
<dbReference type="Pfam" id="PF00037">
    <property type="entry name" value="Fer4"/>
    <property type="match status" value="2"/>
</dbReference>
<dbReference type="PROSITE" id="PS51379">
    <property type="entry name" value="4FE4S_FER_2"/>
    <property type="match status" value="2"/>
</dbReference>
<evidence type="ECO:0000259" key="11">
    <source>
        <dbReference type="PROSITE" id="PS51918"/>
    </source>
</evidence>
<dbReference type="EMBL" id="ADLN01000120">
    <property type="protein sequence ID" value="EHI57350.1"/>
    <property type="molecule type" value="Genomic_DNA"/>
</dbReference>
<evidence type="ECO:0000256" key="2">
    <source>
        <dbReference type="ARBA" id="ARBA00009777"/>
    </source>
</evidence>
<dbReference type="SUPFAM" id="SSF102114">
    <property type="entry name" value="Radical SAM enzymes"/>
    <property type="match status" value="1"/>
</dbReference>
<dbReference type="SFLD" id="SFLDS00029">
    <property type="entry name" value="Radical_SAM"/>
    <property type="match status" value="1"/>
</dbReference>
<dbReference type="GO" id="GO:0051539">
    <property type="term" value="F:4 iron, 4 sulfur cluster binding"/>
    <property type="evidence" value="ECO:0007669"/>
    <property type="project" value="UniProtKB-KW"/>
</dbReference>
<dbReference type="InterPro" id="IPR040074">
    <property type="entry name" value="BssD/PflA/YjjW"/>
</dbReference>
<gene>
    <name evidence="12" type="ORF">HMPREF9473_04459</name>
</gene>
<evidence type="ECO:0008006" key="14">
    <source>
        <dbReference type="Google" id="ProtNLM"/>
    </source>
</evidence>
<evidence type="ECO:0000256" key="6">
    <source>
        <dbReference type="ARBA" id="ARBA00023002"/>
    </source>
</evidence>